<dbReference type="Gene3D" id="3.40.50.1820">
    <property type="entry name" value="alpha/beta hydrolase"/>
    <property type="match status" value="1"/>
</dbReference>
<accession>A0A9Q9B367</accession>
<keyword evidence="4" id="KW-1185">Reference proteome</keyword>
<keyword evidence="1 3" id="KW-0378">Hydrolase</keyword>
<dbReference type="PANTHER" id="PTHR48081">
    <property type="entry name" value="AB HYDROLASE SUPERFAMILY PROTEIN C4A8.06C"/>
    <property type="match status" value="1"/>
</dbReference>
<dbReference type="InterPro" id="IPR013094">
    <property type="entry name" value="AB_hydrolase_3"/>
</dbReference>
<dbReference type="PANTHER" id="PTHR48081:SF8">
    <property type="entry name" value="ALPHA_BETA HYDROLASE FOLD-3 DOMAIN-CONTAINING PROTEIN-RELATED"/>
    <property type="match status" value="1"/>
</dbReference>
<gene>
    <name evidence="3" type="ORF">Slin15195_G088150</name>
</gene>
<feature type="domain" description="Alpha/beta hydrolase fold-3" evidence="2">
    <location>
        <begin position="84"/>
        <end position="296"/>
    </location>
</feature>
<dbReference type="InterPro" id="IPR050300">
    <property type="entry name" value="GDXG_lipolytic_enzyme"/>
</dbReference>
<dbReference type="GO" id="GO:0016787">
    <property type="term" value="F:hydrolase activity"/>
    <property type="evidence" value="ECO:0007669"/>
    <property type="project" value="UniProtKB-KW"/>
</dbReference>
<dbReference type="Proteomes" id="UP001056384">
    <property type="component" value="Chromosome 7"/>
</dbReference>
<dbReference type="AlphaFoldDB" id="A0A9Q9B367"/>
<evidence type="ECO:0000259" key="2">
    <source>
        <dbReference type="Pfam" id="PF07859"/>
    </source>
</evidence>
<reference evidence="3" key="1">
    <citation type="submission" date="2022-06" db="EMBL/GenBank/DDBJ databases">
        <title>Complete genome sequences of two strains of the flax pathogen Septoria linicola.</title>
        <authorList>
            <person name="Lapalu N."/>
            <person name="Simon A."/>
            <person name="Demenou B."/>
            <person name="Paumier D."/>
            <person name="Guillot M.-P."/>
            <person name="Gout L."/>
            <person name="Valade R."/>
        </authorList>
    </citation>
    <scope>NUCLEOTIDE SEQUENCE</scope>
    <source>
        <strain evidence="3">SE15195</strain>
    </source>
</reference>
<name>A0A9Q9B367_9PEZI</name>
<proteinExistence type="predicted"/>
<dbReference type="OrthoDB" id="408631at2759"/>
<dbReference type="InterPro" id="IPR029058">
    <property type="entry name" value="AB_hydrolase_fold"/>
</dbReference>
<dbReference type="SUPFAM" id="SSF53474">
    <property type="entry name" value="alpha/beta-Hydrolases"/>
    <property type="match status" value="1"/>
</dbReference>
<dbReference type="EMBL" id="CP099424">
    <property type="protein sequence ID" value="USW55496.1"/>
    <property type="molecule type" value="Genomic_DNA"/>
</dbReference>
<evidence type="ECO:0000313" key="4">
    <source>
        <dbReference type="Proteomes" id="UP001056384"/>
    </source>
</evidence>
<evidence type="ECO:0000313" key="3">
    <source>
        <dbReference type="EMBL" id="USW55496.1"/>
    </source>
</evidence>
<sequence length="333" mass="37185">MGDHAIFRPEWLEFETELGFRPLLLGPTYQDLLEQYKHNLFNITKKYGLPQPDLAVTVSGVTTSTGVRLKIYRPPNLKPNQPIVCYFHGGGLVLGTVEEDDVTVRRYAKETGLIFVSVDYKLAPYDPYPAGFGDCIDAAEWCIDHAAEYEARAAKVLLMGVSAGATLALAAALNLISHRKIGQLQGVVAVQPVTIHPEAVPVEIQHKYKSFGEHDGRSLYTKSAMRTLLELHGAPRNDPFIFPAFSRLLKKLPCVYLAGCDVDTLRDDARIFKDLLDDDQVLYVYDEYEGLPHCFFAYPSRHLDSAREEYFRKTAAGVRFVIESSEVTALPSG</sequence>
<evidence type="ECO:0000256" key="1">
    <source>
        <dbReference type="ARBA" id="ARBA00022801"/>
    </source>
</evidence>
<dbReference type="Pfam" id="PF07859">
    <property type="entry name" value="Abhydrolase_3"/>
    <property type="match status" value="1"/>
</dbReference>
<organism evidence="3 4">
    <name type="scientific">Septoria linicola</name>
    <dbReference type="NCBI Taxonomy" id="215465"/>
    <lineage>
        <taxon>Eukaryota</taxon>
        <taxon>Fungi</taxon>
        <taxon>Dikarya</taxon>
        <taxon>Ascomycota</taxon>
        <taxon>Pezizomycotina</taxon>
        <taxon>Dothideomycetes</taxon>
        <taxon>Dothideomycetidae</taxon>
        <taxon>Mycosphaerellales</taxon>
        <taxon>Mycosphaerellaceae</taxon>
        <taxon>Septoria</taxon>
    </lineage>
</organism>
<protein>
    <submittedName>
        <fullName evidence="3">Alpha/beta hydrolase-3</fullName>
    </submittedName>
</protein>